<keyword evidence="2" id="KW-1133">Transmembrane helix</keyword>
<proteinExistence type="inferred from homology"/>
<dbReference type="RefSeq" id="WP_209456733.1">
    <property type="nucleotide sequence ID" value="NZ_BAAACS010000002.1"/>
</dbReference>
<evidence type="ECO:0000313" key="5">
    <source>
        <dbReference type="Proteomes" id="UP000767291"/>
    </source>
</evidence>
<feature type="transmembrane region" description="Helical" evidence="2">
    <location>
        <begin position="48"/>
        <end position="69"/>
    </location>
</feature>
<evidence type="ECO:0000259" key="3">
    <source>
        <dbReference type="Pfam" id="PF02397"/>
    </source>
</evidence>
<dbReference type="PANTHER" id="PTHR30576:SF0">
    <property type="entry name" value="UNDECAPRENYL-PHOSPHATE N-ACETYLGALACTOSAMINYL 1-PHOSPHATE TRANSFERASE-RELATED"/>
    <property type="match status" value="1"/>
</dbReference>
<accession>A0ABS4EBI2</accession>
<evidence type="ECO:0000313" key="4">
    <source>
        <dbReference type="EMBL" id="MBP1855294.1"/>
    </source>
</evidence>
<dbReference type="Pfam" id="PF02397">
    <property type="entry name" value="Bac_transf"/>
    <property type="match status" value="1"/>
</dbReference>
<keyword evidence="2" id="KW-0472">Membrane</keyword>
<dbReference type="PANTHER" id="PTHR30576">
    <property type="entry name" value="COLANIC BIOSYNTHESIS UDP-GLUCOSE LIPID CARRIER TRANSFERASE"/>
    <property type="match status" value="1"/>
</dbReference>
<dbReference type="EMBL" id="JAGGJX010000002">
    <property type="protein sequence ID" value="MBP1855294.1"/>
    <property type="molecule type" value="Genomic_DNA"/>
</dbReference>
<evidence type="ECO:0000256" key="1">
    <source>
        <dbReference type="ARBA" id="ARBA00006464"/>
    </source>
</evidence>
<comment type="caution">
    <text evidence="4">The sequence shown here is derived from an EMBL/GenBank/DDBJ whole genome shotgun (WGS) entry which is preliminary data.</text>
</comment>
<dbReference type="Proteomes" id="UP000767291">
    <property type="component" value="Unassembled WGS sequence"/>
</dbReference>
<organism evidence="4 5">
    <name type="scientific">Metaclostridioides mangenotii</name>
    <dbReference type="NCBI Taxonomy" id="1540"/>
    <lineage>
        <taxon>Bacteria</taxon>
        <taxon>Bacillati</taxon>
        <taxon>Bacillota</taxon>
        <taxon>Clostridia</taxon>
        <taxon>Peptostreptococcales</taxon>
        <taxon>Peptostreptococcaceae</taxon>
        <taxon>Metaclostridioides</taxon>
    </lineage>
</organism>
<reference evidence="4 5" key="1">
    <citation type="submission" date="2021-03" db="EMBL/GenBank/DDBJ databases">
        <title>Genomic Encyclopedia of Type Strains, Phase IV (KMG-IV): sequencing the most valuable type-strain genomes for metagenomic binning, comparative biology and taxonomic classification.</title>
        <authorList>
            <person name="Goeker M."/>
        </authorList>
    </citation>
    <scope>NUCLEOTIDE SEQUENCE [LARGE SCALE GENOMIC DNA]</scope>
    <source>
        <strain evidence="4 5">DSM 1289</strain>
    </source>
</reference>
<protein>
    <submittedName>
        <fullName evidence="4">Lipopolysaccharide/colanic/teichoic acid biosynthesis glycosyltransferase</fullName>
    </submittedName>
</protein>
<sequence length="228" mass="25913">MSGYTNEDYEIAELQNYPGADKEIASEIDYSMVRGSILFDVYQRILDVVLSLLGLVIGIPIIAIFGILIKIDDKGPITYKQERLGKCGKSFYIYKLRSMRLDAEKYGAQWAEKDDPRITKVGKFIRKTRIDEIPQLFNILKGDMGLIGPRPERPNFTAQFNEEIPGFINRLAIKPGLTGWAQVNGGYEVTPEEKLIEDIYYIKNRSVLLDLKILLRTVKVIFTGDGAR</sequence>
<feature type="domain" description="Bacterial sugar transferase" evidence="3">
    <location>
        <begin position="44"/>
        <end position="222"/>
    </location>
</feature>
<keyword evidence="2" id="KW-0812">Transmembrane</keyword>
<keyword evidence="5" id="KW-1185">Reference proteome</keyword>
<name>A0ABS4EBI2_9FIRM</name>
<comment type="similarity">
    <text evidence="1">Belongs to the bacterial sugar transferase family.</text>
</comment>
<gene>
    <name evidence="4" type="ORF">J2Z43_001687</name>
</gene>
<evidence type="ECO:0000256" key="2">
    <source>
        <dbReference type="SAM" id="Phobius"/>
    </source>
</evidence>
<dbReference type="InterPro" id="IPR003362">
    <property type="entry name" value="Bact_transf"/>
</dbReference>